<evidence type="ECO:0000256" key="4">
    <source>
        <dbReference type="ARBA" id="ARBA00022728"/>
    </source>
</evidence>
<dbReference type="InterPro" id="IPR035979">
    <property type="entry name" value="RBD_domain_sf"/>
</dbReference>
<protein>
    <submittedName>
        <fullName evidence="13">U1 snRNP protein</fullName>
    </submittedName>
</protein>
<gene>
    <name evidence="13" type="ORF">MACK_001052</name>
</gene>
<dbReference type="PROSITE" id="PS50102">
    <property type="entry name" value="RRM"/>
    <property type="match status" value="2"/>
</dbReference>
<keyword evidence="4" id="KW-0747">Spliceosome</keyword>
<organism evidence="13 14">
    <name type="scientific">Theileria orientalis</name>
    <dbReference type="NCBI Taxonomy" id="68886"/>
    <lineage>
        <taxon>Eukaryota</taxon>
        <taxon>Sar</taxon>
        <taxon>Alveolata</taxon>
        <taxon>Apicomplexa</taxon>
        <taxon>Aconoidasida</taxon>
        <taxon>Piroplasmida</taxon>
        <taxon>Theileriidae</taxon>
        <taxon>Theileria</taxon>
    </lineage>
</organism>
<keyword evidence="5" id="KW-0677">Repeat</keyword>
<reference evidence="13" key="1">
    <citation type="submission" date="2022-07" db="EMBL/GenBank/DDBJ databases">
        <title>Evaluation of T. orientalis genome assembly methods using nanopore sequencing and analysis of variation between genomes.</title>
        <authorList>
            <person name="Yam J."/>
            <person name="Micallef M.L."/>
            <person name="Liu M."/>
            <person name="Djordjevic S.P."/>
            <person name="Bogema D.R."/>
            <person name="Jenkins C."/>
        </authorList>
    </citation>
    <scope>NUCLEOTIDE SEQUENCE</scope>
    <source>
        <strain evidence="13">Goon Nure</strain>
    </source>
</reference>
<dbReference type="GO" id="GO:0005681">
    <property type="term" value="C:spliceosomal complex"/>
    <property type="evidence" value="ECO:0007669"/>
    <property type="project" value="UniProtKB-KW"/>
</dbReference>
<dbReference type="AlphaFoldDB" id="A0A976MBR5"/>
<evidence type="ECO:0000259" key="12">
    <source>
        <dbReference type="PROSITE" id="PS50102"/>
    </source>
</evidence>
<keyword evidence="3" id="KW-0507">mRNA processing</keyword>
<evidence type="ECO:0000313" key="14">
    <source>
        <dbReference type="Proteomes" id="UP000244811"/>
    </source>
</evidence>
<dbReference type="GO" id="GO:0003723">
    <property type="term" value="F:RNA binding"/>
    <property type="evidence" value="ECO:0007669"/>
    <property type="project" value="UniProtKB-UniRule"/>
</dbReference>
<dbReference type="SUPFAM" id="SSF54928">
    <property type="entry name" value="RNA-binding domain, RBD"/>
    <property type="match status" value="1"/>
</dbReference>
<evidence type="ECO:0000256" key="1">
    <source>
        <dbReference type="ARBA" id="ARBA00004123"/>
    </source>
</evidence>
<dbReference type="GO" id="GO:0006397">
    <property type="term" value="P:mRNA processing"/>
    <property type="evidence" value="ECO:0007669"/>
    <property type="project" value="UniProtKB-KW"/>
</dbReference>
<dbReference type="Gene3D" id="3.30.70.330">
    <property type="match status" value="2"/>
</dbReference>
<evidence type="ECO:0000256" key="6">
    <source>
        <dbReference type="ARBA" id="ARBA00022884"/>
    </source>
</evidence>
<comment type="subcellular location">
    <subcellularLocation>
        <location evidence="1">Nucleus</location>
    </subcellularLocation>
</comment>
<evidence type="ECO:0000313" key="13">
    <source>
        <dbReference type="EMBL" id="UKK01699.2"/>
    </source>
</evidence>
<keyword evidence="6 10" id="KW-0694">RNA-binding</keyword>
<dbReference type="FunFam" id="3.30.70.330:FF:000029">
    <property type="entry name" value="U2 small nuclear ribonucleoprotein B"/>
    <property type="match status" value="1"/>
</dbReference>
<sequence>MSSHLLKGQPATAVNSVPPENGVNPAHQEVNGVLKPLAPGDPNLVPLAPLAAPGGGLPPPNNTLGKPNPAMNINQMPALSLSTLNSIPVNWLPKNPMYTQKAESDPSIEPNQTLYIRNLNDRVNTKVMENTLRDLFNDYTLLDVILMKSFWRRGQAWVIFSTIENAAKAMFEFNGFLLYGHAMHINYALEKSYLVSKMNGTYVPSDRKGVKMKPRRIRQRELLYYESNPTMAPPSVNTMGMMPGVGLGQSMGGVPGFPPGNMIPDMPGFDGVGMGGYGGLDPMGGYPNFNPAMPNNMGPPYPTGGMPPGFPGPNMNAGVPPIGPDLERAVMFAHQKSSELNYRPQNLVNKILFVENLPENVTNMDVVNVFNKMPGFVEARVIVPRRVAFIDFDSDNSSSYAMQVLQGQLINGQSIKITYAKR</sequence>
<dbReference type="SMART" id="SM00360">
    <property type="entry name" value="RRM"/>
    <property type="match status" value="2"/>
</dbReference>
<feature type="domain" description="RRM" evidence="12">
    <location>
        <begin position="112"/>
        <end position="190"/>
    </location>
</feature>
<dbReference type="InterPro" id="IPR012677">
    <property type="entry name" value="Nucleotide-bd_a/b_plait_sf"/>
</dbReference>
<keyword evidence="7" id="KW-0508">mRNA splicing</keyword>
<proteinExistence type="inferred from homology"/>
<keyword evidence="9" id="KW-0687">Ribonucleoprotein</keyword>
<feature type="region of interest" description="Disordered" evidence="11">
    <location>
        <begin position="1"/>
        <end position="27"/>
    </location>
</feature>
<dbReference type="PANTHER" id="PTHR10501">
    <property type="entry name" value="U1 SMALL NUCLEAR RIBONUCLEOPROTEIN A/U2 SMALL NUCLEAR RIBONUCLEOPROTEIN B"/>
    <property type="match status" value="1"/>
</dbReference>
<evidence type="ECO:0000256" key="10">
    <source>
        <dbReference type="PROSITE-ProRule" id="PRU00176"/>
    </source>
</evidence>
<evidence type="ECO:0000256" key="3">
    <source>
        <dbReference type="ARBA" id="ARBA00022664"/>
    </source>
</evidence>
<dbReference type="GO" id="GO:0030532">
    <property type="term" value="C:small nuclear ribonucleoprotein complex"/>
    <property type="evidence" value="ECO:0007669"/>
    <property type="project" value="UniProtKB-ARBA"/>
</dbReference>
<dbReference type="CDD" id="cd12247">
    <property type="entry name" value="RRM2_U1A_like"/>
    <property type="match status" value="1"/>
</dbReference>
<evidence type="ECO:0000256" key="8">
    <source>
        <dbReference type="ARBA" id="ARBA00023242"/>
    </source>
</evidence>
<evidence type="ECO:0000256" key="5">
    <source>
        <dbReference type="ARBA" id="ARBA00022737"/>
    </source>
</evidence>
<dbReference type="GO" id="GO:0008380">
    <property type="term" value="P:RNA splicing"/>
    <property type="evidence" value="ECO:0007669"/>
    <property type="project" value="UniProtKB-KW"/>
</dbReference>
<dbReference type="Pfam" id="PF00076">
    <property type="entry name" value="RRM_1"/>
    <property type="match status" value="1"/>
</dbReference>
<dbReference type="FunFam" id="3.30.70.330:FF:000039">
    <property type="entry name" value="U1 small nuclear ribonucleoprotein A"/>
    <property type="match status" value="1"/>
</dbReference>
<name>A0A976MBR5_THEOR</name>
<comment type="similarity">
    <text evidence="2">Belongs to the RRM U1 A/B'' family.</text>
</comment>
<accession>A0A976MBR5</accession>
<feature type="domain" description="RRM" evidence="12">
    <location>
        <begin position="350"/>
        <end position="422"/>
    </location>
</feature>
<dbReference type="Proteomes" id="UP000244811">
    <property type="component" value="Chromosome 2"/>
</dbReference>
<evidence type="ECO:0000256" key="11">
    <source>
        <dbReference type="SAM" id="MobiDB-lite"/>
    </source>
</evidence>
<dbReference type="EMBL" id="CP056071">
    <property type="protein sequence ID" value="UKK01699.2"/>
    <property type="molecule type" value="Genomic_DNA"/>
</dbReference>
<keyword evidence="8" id="KW-0539">Nucleus</keyword>
<evidence type="ECO:0000256" key="7">
    <source>
        <dbReference type="ARBA" id="ARBA00023187"/>
    </source>
</evidence>
<evidence type="ECO:0000256" key="9">
    <source>
        <dbReference type="ARBA" id="ARBA00023274"/>
    </source>
</evidence>
<evidence type="ECO:0000256" key="2">
    <source>
        <dbReference type="ARBA" id="ARBA00007243"/>
    </source>
</evidence>
<dbReference type="InterPro" id="IPR000504">
    <property type="entry name" value="RRM_dom"/>
</dbReference>